<name>A0A498R6L2_9FIRM</name>
<keyword evidence="1 4" id="KW-0846">Cobalamin</keyword>
<organism evidence="5 6">
    <name type="scientific">Lucifera butyrica</name>
    <dbReference type="NCBI Taxonomy" id="1351585"/>
    <lineage>
        <taxon>Bacteria</taxon>
        <taxon>Bacillati</taxon>
        <taxon>Bacillota</taxon>
        <taxon>Negativicutes</taxon>
        <taxon>Veillonellales</taxon>
        <taxon>Veillonellaceae</taxon>
        <taxon>Lucifera</taxon>
    </lineage>
</organism>
<evidence type="ECO:0000313" key="5">
    <source>
        <dbReference type="EMBL" id="VBB06517.1"/>
    </source>
</evidence>
<comment type="cofactor">
    <cofactor evidence="4">
        <name>adenosylcob(III)alamin</name>
        <dbReference type="ChEBI" id="CHEBI:18408"/>
    </cofactor>
</comment>
<dbReference type="EMBL" id="UPPP01000064">
    <property type="protein sequence ID" value="VBB06517.1"/>
    <property type="molecule type" value="Genomic_DNA"/>
</dbReference>
<feature type="binding site" evidence="4">
    <location>
        <position position="68"/>
    </location>
    <ligand>
        <name>adenosylcob(III)alamin</name>
        <dbReference type="ChEBI" id="CHEBI:18408"/>
    </ligand>
</feature>
<evidence type="ECO:0000256" key="3">
    <source>
        <dbReference type="ARBA" id="ARBA00023285"/>
    </source>
</evidence>
<comment type="catalytic activity">
    <reaction evidence="4">
        <text>(2S,3S)-3-methyl-L-aspartate = L-glutamate</text>
        <dbReference type="Rhea" id="RHEA:12857"/>
        <dbReference type="ChEBI" id="CHEBI:29985"/>
        <dbReference type="ChEBI" id="CHEBI:58724"/>
        <dbReference type="EC" id="5.4.99.1"/>
    </reaction>
</comment>
<dbReference type="Gene3D" id="3.20.20.240">
    <property type="entry name" value="Methylmalonyl-CoA mutase"/>
    <property type="match status" value="1"/>
</dbReference>
<feature type="binding site" evidence="4">
    <location>
        <position position="330"/>
    </location>
    <ligand>
        <name>adenosylcob(III)alamin</name>
        <dbReference type="ChEBI" id="CHEBI:18408"/>
    </ligand>
</feature>
<feature type="binding site" evidence="4">
    <location>
        <begin position="149"/>
        <end position="150"/>
    </location>
    <ligand>
        <name>L-glutamate</name>
        <dbReference type="ChEBI" id="CHEBI:29985"/>
    </ligand>
</feature>
<comment type="similarity">
    <text evidence="4">Belongs to the methylaspartate mutase GlmE subunit family.</text>
</comment>
<dbReference type="AlphaFoldDB" id="A0A498R6L2"/>
<dbReference type="OrthoDB" id="9763360at2"/>
<sequence>MELRNKRWSEQEFYAMREEVLQQWPTGREVDFGEAVKYHESIPAKRHFAKRLVKAKKNGETLTQPRAGVALIQEHINLLNFLSQEGEADLLPTTIDSYTRQNQYKEAQNGIDESRRAGRSLLNGFPAVNHGVEGVRKVVESVNAPLQVRHGTPDARLLTEITLAGGFTAYEGGGISYNIPYAKNVSLEKTILDWQYCDRLVGLYAEHGVEINREPFGPLTGTLVPPSVSHAVAIIEGMLAAEQGVKNITLGYGQCGNLIQDVAAIKALEQLADEYFRENGYPDCVLTTVFHQWMGGFPQDEAKAFAVISWGAAAAALAKATKVIVKTPHEALGIPTKEANAQGLKTTKQLINMLRDQMFPITKDVEDEIAIIKAETRCLLNKVFELGQGDCAIGAVRAFQAGVLDVPFAPSKYNLNKILPARDNQGAVRLFDTGNLPFTPDIIDFHQQKMAERGKAEGRNPSFQMVIDDIYAISHGRLVGRPR</sequence>
<dbReference type="InterPro" id="IPR006396">
    <property type="entry name" value="Glu_mut_E"/>
</dbReference>
<dbReference type="Gene3D" id="3.90.970.10">
    <property type="match status" value="1"/>
</dbReference>
<evidence type="ECO:0000256" key="4">
    <source>
        <dbReference type="HAMAP-Rule" id="MF_01923"/>
    </source>
</evidence>
<keyword evidence="3 4" id="KW-0170">Cobalt</keyword>
<dbReference type="EC" id="5.4.99.1" evidence="4"/>
<comment type="pathway">
    <text evidence="4">Amino-acid degradation; L-glutamate degradation via mesaconate pathway; acetate and pyruvate from L-glutamate: step 1/4.</text>
</comment>
<dbReference type="GO" id="GO:0019553">
    <property type="term" value="P:L-glutamate catabolic process via L-citramalate"/>
    <property type="evidence" value="ECO:0007669"/>
    <property type="project" value="UniProtKB-UniRule"/>
</dbReference>
<feature type="binding site" evidence="4">
    <location>
        <position position="171"/>
    </location>
    <ligand>
        <name>L-glutamate</name>
        <dbReference type="ChEBI" id="CHEBI:29985"/>
    </ligand>
</feature>
<comment type="subunit">
    <text evidence="4">Heterotetramer composed of 2 epsilon subunits (GlmE) and 2 sigma subunits (GlmS). GlmE exists as a homodimer and GlmS as a monomer.</text>
</comment>
<feature type="binding site" evidence="4">
    <location>
        <position position="180"/>
    </location>
    <ligand>
        <name>adenosylcob(III)alamin</name>
        <dbReference type="ChEBI" id="CHEBI:18408"/>
    </ligand>
</feature>
<feature type="binding site" evidence="4">
    <location>
        <position position="326"/>
    </location>
    <ligand>
        <name>adenosylcob(III)alamin</name>
        <dbReference type="ChEBI" id="CHEBI:18408"/>
    </ligand>
</feature>
<gene>
    <name evidence="4" type="primary">glmE</name>
    <name evidence="5" type="ORF">LUCI_1750</name>
</gene>
<comment type="function">
    <text evidence="4">Catalyzes the carbon skeleton rearrangement of L-glutamate to L-threo-3-methylaspartate ((2S,3S)-3-methylaspartate).</text>
</comment>
<keyword evidence="2 4" id="KW-0413">Isomerase</keyword>
<feature type="binding site" evidence="4">
    <location>
        <position position="181"/>
    </location>
    <ligand>
        <name>L-glutamate</name>
        <dbReference type="ChEBI" id="CHEBI:29985"/>
    </ligand>
</feature>
<dbReference type="UniPathway" id="UPA00561">
    <property type="reaction ID" value="UER00617"/>
</dbReference>
<dbReference type="HAMAP" id="MF_01923">
    <property type="entry name" value="Me_Asp_mutase_E"/>
    <property type="match status" value="1"/>
</dbReference>
<feature type="binding site" evidence="4">
    <location>
        <position position="177"/>
    </location>
    <ligand>
        <name>L-glutamate</name>
        <dbReference type="ChEBI" id="CHEBI:29985"/>
    </ligand>
</feature>
<dbReference type="GO" id="GO:0050097">
    <property type="term" value="F:methylaspartate mutase activity"/>
    <property type="evidence" value="ECO:0007669"/>
    <property type="project" value="UniProtKB-UniRule"/>
</dbReference>
<proteinExistence type="inferred from homology"/>
<dbReference type="GO" id="GO:0019670">
    <property type="term" value="P:anaerobic L-glutamate catabolic process"/>
    <property type="evidence" value="ECO:0007669"/>
    <property type="project" value="InterPro"/>
</dbReference>
<dbReference type="InterPro" id="IPR014714">
    <property type="entry name" value="Glu_mut_E_C_dom_sf"/>
</dbReference>
<accession>A0A498R6L2</accession>
<dbReference type="CDD" id="cd00245">
    <property type="entry name" value="Glm_e"/>
    <property type="match status" value="1"/>
</dbReference>
<protein>
    <recommendedName>
        <fullName evidence="4">Glutamate mutase epsilon subunit</fullName>
        <ecNumber evidence="4">5.4.99.1</ecNumber>
    </recommendedName>
    <alternativeName>
        <fullName evidence="4">Glutamate mutase E chain</fullName>
    </alternativeName>
    <alternativeName>
        <fullName evidence="4">Glutamate mutase large subunit</fullName>
    </alternativeName>
    <alternativeName>
        <fullName evidence="4">Methylaspartate mutase</fullName>
    </alternativeName>
</protein>
<feature type="binding site" evidence="4">
    <location>
        <position position="100"/>
    </location>
    <ligand>
        <name>L-glutamate</name>
        <dbReference type="ChEBI" id="CHEBI:29985"/>
    </ligand>
</feature>
<dbReference type="Proteomes" id="UP000277811">
    <property type="component" value="Unassembled WGS sequence"/>
</dbReference>
<reference evidence="5 6" key="1">
    <citation type="submission" date="2018-06" db="EMBL/GenBank/DDBJ databases">
        <authorList>
            <person name="Strepis N."/>
        </authorList>
    </citation>
    <scope>NUCLEOTIDE SEQUENCE [LARGE SCALE GENOMIC DNA]</scope>
    <source>
        <strain evidence="5">LUCI</strain>
    </source>
</reference>
<dbReference type="SUPFAM" id="SSF51703">
    <property type="entry name" value="Cobalamin (vitamin B12)-dependent enzymes"/>
    <property type="match status" value="1"/>
</dbReference>
<dbReference type="Pfam" id="PF06368">
    <property type="entry name" value="Met_asp_mut_E"/>
    <property type="match status" value="1"/>
</dbReference>
<dbReference type="RefSeq" id="WP_122627464.1">
    <property type="nucleotide sequence ID" value="NZ_UPPP01000064.1"/>
</dbReference>
<feature type="binding site" evidence="4">
    <location>
        <position position="334"/>
    </location>
    <ligand>
        <name>adenosylcob(III)alamin</name>
        <dbReference type="ChEBI" id="CHEBI:18408"/>
    </ligand>
</feature>
<feature type="binding site" evidence="4">
    <location>
        <position position="66"/>
    </location>
    <ligand>
        <name>L-glutamate</name>
        <dbReference type="ChEBI" id="CHEBI:29985"/>
    </ligand>
</feature>
<dbReference type="InterPro" id="IPR016176">
    <property type="entry name" value="Cbl-dep_enz_cat"/>
</dbReference>
<feature type="binding site" evidence="4">
    <location>
        <position position="123"/>
    </location>
    <ligand>
        <name>adenosylcob(III)alamin</name>
        <dbReference type="ChEBI" id="CHEBI:18408"/>
    </ligand>
</feature>
<dbReference type="PIRSF" id="PIRSF001495">
    <property type="entry name" value="Met_asp_mut_epsi"/>
    <property type="match status" value="1"/>
</dbReference>
<evidence type="ECO:0000256" key="2">
    <source>
        <dbReference type="ARBA" id="ARBA00023235"/>
    </source>
</evidence>
<dbReference type="NCBIfam" id="TIGR01503">
    <property type="entry name" value="MthylAspMut_E"/>
    <property type="match status" value="1"/>
</dbReference>
<dbReference type="GO" id="GO:0031419">
    <property type="term" value="F:cobalamin binding"/>
    <property type="evidence" value="ECO:0007669"/>
    <property type="project" value="UniProtKB-KW"/>
</dbReference>
<evidence type="ECO:0000256" key="1">
    <source>
        <dbReference type="ARBA" id="ARBA00022628"/>
    </source>
</evidence>
<keyword evidence="6" id="KW-1185">Reference proteome</keyword>
<evidence type="ECO:0000313" key="6">
    <source>
        <dbReference type="Proteomes" id="UP000277811"/>
    </source>
</evidence>
<feature type="binding site" evidence="4">
    <location>
        <position position="297"/>
    </location>
    <ligand>
        <name>adenosylcob(III)alamin</name>
        <dbReference type="ChEBI" id="CHEBI:18408"/>
    </ligand>
</feature>